<keyword evidence="3" id="KW-0862">Zinc</keyword>
<evidence type="ECO:0000259" key="6">
    <source>
        <dbReference type="PROSITE" id="PS50016"/>
    </source>
</evidence>
<evidence type="ECO:0000259" key="7">
    <source>
        <dbReference type="PROSITE" id="PS50089"/>
    </source>
</evidence>
<dbReference type="SUPFAM" id="SSF57850">
    <property type="entry name" value="RING/U-box"/>
    <property type="match status" value="1"/>
</dbReference>
<feature type="region of interest" description="Disordered" evidence="5">
    <location>
        <begin position="261"/>
        <end position="310"/>
    </location>
</feature>
<keyword evidence="9" id="KW-1185">Reference proteome</keyword>
<dbReference type="Pfam" id="PF13639">
    <property type="entry name" value="zf-RING_2"/>
    <property type="match status" value="1"/>
</dbReference>
<feature type="compositionally biased region" description="Acidic residues" evidence="5">
    <location>
        <begin position="156"/>
        <end position="193"/>
    </location>
</feature>
<dbReference type="PANTHER" id="PTHR47177">
    <property type="entry name" value="F18C1.6 PROTEIN"/>
    <property type="match status" value="1"/>
</dbReference>
<dbReference type="GO" id="GO:0008270">
    <property type="term" value="F:zinc ion binding"/>
    <property type="evidence" value="ECO:0007669"/>
    <property type="project" value="UniProtKB-KW"/>
</dbReference>
<dbReference type="PROSITE" id="PS00518">
    <property type="entry name" value="ZF_RING_1"/>
    <property type="match status" value="1"/>
</dbReference>
<feature type="domain" description="PHD-type" evidence="6">
    <location>
        <begin position="502"/>
        <end position="551"/>
    </location>
</feature>
<organism evidence="8 9">
    <name type="scientific">Kingdonia uniflora</name>
    <dbReference type="NCBI Taxonomy" id="39325"/>
    <lineage>
        <taxon>Eukaryota</taxon>
        <taxon>Viridiplantae</taxon>
        <taxon>Streptophyta</taxon>
        <taxon>Embryophyta</taxon>
        <taxon>Tracheophyta</taxon>
        <taxon>Spermatophyta</taxon>
        <taxon>Magnoliopsida</taxon>
        <taxon>Ranunculales</taxon>
        <taxon>Circaeasteraceae</taxon>
        <taxon>Kingdonia</taxon>
    </lineage>
</organism>
<dbReference type="Gene3D" id="3.30.40.10">
    <property type="entry name" value="Zinc/RING finger domain, C3HC4 (zinc finger)"/>
    <property type="match status" value="2"/>
</dbReference>
<feature type="compositionally biased region" description="Polar residues" evidence="5">
    <location>
        <begin position="141"/>
        <end position="154"/>
    </location>
</feature>
<accession>A0A7J7NEV4</accession>
<keyword evidence="1" id="KW-0479">Metal-binding</keyword>
<dbReference type="Proteomes" id="UP000541444">
    <property type="component" value="Unassembled WGS sequence"/>
</dbReference>
<feature type="compositionally biased region" description="Basic residues" evidence="5">
    <location>
        <begin position="209"/>
        <end position="224"/>
    </location>
</feature>
<evidence type="ECO:0000256" key="3">
    <source>
        <dbReference type="ARBA" id="ARBA00022833"/>
    </source>
</evidence>
<dbReference type="InterPro" id="IPR017907">
    <property type="entry name" value="Znf_RING_CS"/>
</dbReference>
<dbReference type="CDD" id="cd16574">
    <property type="entry name" value="RING-HC_Topors"/>
    <property type="match status" value="1"/>
</dbReference>
<dbReference type="InterPro" id="IPR001965">
    <property type="entry name" value="Znf_PHD"/>
</dbReference>
<evidence type="ECO:0000256" key="4">
    <source>
        <dbReference type="PROSITE-ProRule" id="PRU00175"/>
    </source>
</evidence>
<feature type="region of interest" description="Disordered" evidence="5">
    <location>
        <begin position="1"/>
        <end position="45"/>
    </location>
</feature>
<dbReference type="PROSITE" id="PS50016">
    <property type="entry name" value="ZF_PHD_2"/>
    <property type="match status" value="1"/>
</dbReference>
<comment type="caution">
    <text evidence="8">The sequence shown here is derived from an EMBL/GenBank/DDBJ whole genome shotgun (WGS) entry which is preliminary data.</text>
</comment>
<dbReference type="InterPro" id="IPR019787">
    <property type="entry name" value="Znf_PHD-finger"/>
</dbReference>
<dbReference type="InterPro" id="IPR011011">
    <property type="entry name" value="Znf_FYVE_PHD"/>
</dbReference>
<dbReference type="InterPro" id="IPR001841">
    <property type="entry name" value="Znf_RING"/>
</dbReference>
<keyword evidence="2 4" id="KW-0863">Zinc-finger</keyword>
<dbReference type="InterPro" id="IPR058746">
    <property type="entry name" value="Znf_RING-type_Topors"/>
</dbReference>
<evidence type="ECO:0000256" key="1">
    <source>
        <dbReference type="ARBA" id="ARBA00022723"/>
    </source>
</evidence>
<sequence>MGRGGKRVRKGGRNRGISRVNKGSDGSDEDYVFSESDGYVSEENYDVVEEEEEEIEERKDVGFQKFKVKTTSLRSKFRGRKLVKRAPDYDEEEEDYDCNDEEDKDFTLDSIGFEEEEEEEEEEVHMKRKVIGSKDLKVKRSSSPNKKNRINQTCVVDDEEDYNSADDYDDDDDDDDDEEYTMDEIDCRDDEEELQVKTKIIRSKDSKVKRGSLSRKKIRSRHVDKRITDSDGEEDYDFEDEDEDDEDEEFMLEEVDCGDEEEELNVRTRTKKVKKPCRAKNLKCQKRKRKSKLPNKLSKRKRSAKRVMSSDDDFQSEICKKKAKRRKKGSTMTRDLDFVCSGSSDLDFTVYDEKKELLREAKKFCGPLSTSFRNSSLLKSPLDQEVANCQQERRRRKGKEKLNELQDDSGKQVCGICLSEEGNRTVRGTLNSCNHFFCFACIMEWSKVESRCPACKRRFITITKSAKLYTGVDPRNTIIQVPESDQIYQPTEEELMLNTYDNVVCVECQQDGDDSVMLLCDICDSPAHTYCVGLGRNVPEGNWFCRTCSLGSLNSGIQDPAVPRLNDPSSTHRTNRDETATSQISVSIPIDRSSFSHESGFLFRSPRGDLHASSPSGLGPASTLSGRRIVQHHIHMLLSQNRMNHFPDEILHHANSRNEAINSETGQIEEAAVQIRDPFLEIGHHSRRQVNLIPSNTDSANGTSCELDKINPTLGFEQLSRCSSRPTPFTANSSDIVSPCTERIIFHEEDTQEQEQSLRSTT</sequence>
<dbReference type="SUPFAM" id="SSF57903">
    <property type="entry name" value="FYVE/PHD zinc finger"/>
    <property type="match status" value="1"/>
</dbReference>
<evidence type="ECO:0000256" key="5">
    <source>
        <dbReference type="SAM" id="MobiDB-lite"/>
    </source>
</evidence>
<feature type="compositionally biased region" description="Basic residues" evidence="5">
    <location>
        <begin position="268"/>
        <end position="305"/>
    </location>
</feature>
<feature type="compositionally biased region" description="Acidic residues" evidence="5">
    <location>
        <begin position="112"/>
        <end position="123"/>
    </location>
</feature>
<gene>
    <name evidence="8" type="ORF">GIB67_021873</name>
</gene>
<dbReference type="PANTHER" id="PTHR47177:SF3">
    <property type="entry name" value="F18C1.6 PROTEIN"/>
    <property type="match status" value="1"/>
</dbReference>
<dbReference type="OrthoDB" id="365379at2759"/>
<dbReference type="AlphaFoldDB" id="A0A7J7NEV4"/>
<dbReference type="Pfam" id="PF00628">
    <property type="entry name" value="PHD"/>
    <property type="match status" value="1"/>
</dbReference>
<feature type="domain" description="RING-type" evidence="7">
    <location>
        <begin position="414"/>
        <end position="456"/>
    </location>
</feature>
<dbReference type="PROSITE" id="PS50089">
    <property type="entry name" value="ZF_RING_2"/>
    <property type="match status" value="1"/>
</dbReference>
<feature type="region of interest" description="Disordered" evidence="5">
    <location>
        <begin position="559"/>
        <end position="585"/>
    </location>
</feature>
<evidence type="ECO:0000313" key="9">
    <source>
        <dbReference type="Proteomes" id="UP000541444"/>
    </source>
</evidence>
<protein>
    <submittedName>
        <fullName evidence="8">Uncharacterized protein</fullName>
    </submittedName>
</protein>
<dbReference type="EMBL" id="JACGCM010000838">
    <property type="protein sequence ID" value="KAF6165603.1"/>
    <property type="molecule type" value="Genomic_DNA"/>
</dbReference>
<reference evidence="8 9" key="1">
    <citation type="journal article" date="2020" name="IScience">
        <title>Genome Sequencing of the Endangered Kingdonia uniflora (Circaeasteraceae, Ranunculales) Reveals Potential Mechanisms of Evolutionary Specialization.</title>
        <authorList>
            <person name="Sun Y."/>
            <person name="Deng T."/>
            <person name="Zhang A."/>
            <person name="Moore M.J."/>
            <person name="Landis J.B."/>
            <person name="Lin N."/>
            <person name="Zhang H."/>
            <person name="Zhang X."/>
            <person name="Huang J."/>
            <person name="Zhang X."/>
            <person name="Sun H."/>
            <person name="Wang H."/>
        </authorList>
    </citation>
    <scope>NUCLEOTIDE SEQUENCE [LARGE SCALE GENOMIC DNA]</scope>
    <source>
        <strain evidence="8">TB1705</strain>
        <tissue evidence="8">Leaf</tissue>
    </source>
</reference>
<proteinExistence type="predicted"/>
<dbReference type="SMART" id="SM00184">
    <property type="entry name" value="RING"/>
    <property type="match status" value="1"/>
</dbReference>
<evidence type="ECO:0000313" key="8">
    <source>
        <dbReference type="EMBL" id="KAF6165603.1"/>
    </source>
</evidence>
<evidence type="ECO:0000256" key="2">
    <source>
        <dbReference type="ARBA" id="ARBA00022771"/>
    </source>
</evidence>
<feature type="region of interest" description="Disordered" evidence="5">
    <location>
        <begin position="84"/>
        <end position="248"/>
    </location>
</feature>
<feature type="compositionally biased region" description="Basic residues" evidence="5">
    <location>
        <begin position="1"/>
        <end position="13"/>
    </location>
</feature>
<dbReference type="InterPro" id="IPR013083">
    <property type="entry name" value="Znf_RING/FYVE/PHD"/>
</dbReference>
<name>A0A7J7NEV4_9MAGN</name>
<feature type="compositionally biased region" description="Acidic residues" evidence="5">
    <location>
        <begin position="89"/>
        <end position="104"/>
    </location>
</feature>
<dbReference type="SMART" id="SM00249">
    <property type="entry name" value="PHD"/>
    <property type="match status" value="2"/>
</dbReference>
<feature type="compositionally biased region" description="Acidic residues" evidence="5">
    <location>
        <begin position="230"/>
        <end position="248"/>
    </location>
</feature>